<reference evidence="1 2" key="1">
    <citation type="submission" date="2019-03" db="EMBL/GenBank/DDBJ databases">
        <title>Genomic Encyclopedia of Archaeal and Bacterial Type Strains, Phase II (KMG-II): from individual species to whole genera.</title>
        <authorList>
            <person name="Goeker M."/>
        </authorList>
    </citation>
    <scope>NUCLEOTIDE SEQUENCE [LARGE SCALE GENOMIC DNA]</scope>
    <source>
        <strain evidence="1 2">ATCC 25591</strain>
    </source>
</reference>
<dbReference type="Proteomes" id="UP000294882">
    <property type="component" value="Unassembled WGS sequence"/>
</dbReference>
<name>A0A4R7TV46_9BACT</name>
<dbReference type="RefSeq" id="WP_134076713.1">
    <property type="nucleotide sequence ID" value="NZ_JAQRAM010000005.1"/>
</dbReference>
<proteinExistence type="predicted"/>
<dbReference type="AlphaFoldDB" id="A0A4R7TV46"/>
<accession>A0A4R7TV46</accession>
<evidence type="ECO:0000313" key="1">
    <source>
        <dbReference type="EMBL" id="TDU95988.1"/>
    </source>
</evidence>
<gene>
    <name evidence="1" type="ORF">JN03_0603</name>
</gene>
<dbReference type="InterPro" id="IPR054779">
    <property type="entry name" value="Cys_pept_put_mycoplasmatota"/>
</dbReference>
<evidence type="ECO:0000313" key="2">
    <source>
        <dbReference type="Proteomes" id="UP000294882"/>
    </source>
</evidence>
<dbReference type="EMBL" id="SOCH01000006">
    <property type="protein sequence ID" value="TDU95988.1"/>
    <property type="molecule type" value="Genomic_DNA"/>
</dbReference>
<sequence length="387" mass="46271">MKLNKTLLSTLATFVVMPNMLLSAKFKQNKANLLKKYSDLILKIKSKIDRYFYVDETINYVKKINDGYMLFQFTDYYVIVDANDNKMVEVKRGYIEKSRKFKYSIFKRPSKLSKKFSRVRRAAFVPEEDDKLSLIPNISHTLKESWWWASRNNEKRVGYTDQTYLHDRLYGKWGDSGLCEYVAISNLLLYNELFKIGGLFTDDQFNEYFDYEINPTNIKYSSPTFRYYQNKFPDYSLVAKLWRLNNRKVDFYSYNGYTLPINEFMKDKIAFEKYEYEYKKGAYYWRTVENIKKNNPVIVSTAKTRHAFVIYGYDEDEEMLLLNWLWGDKDSIVLVNYWKLAAAASALKIFFTVKPSDGFEYRTKKLFKYENKFYTGEEINVMLNNQI</sequence>
<comment type="caution">
    <text evidence="1">The sequence shown here is derived from an EMBL/GenBank/DDBJ whole genome shotgun (WGS) entry which is preliminary data.</text>
</comment>
<protein>
    <submittedName>
        <fullName evidence="1">Peptidase C10-like protein</fullName>
    </submittedName>
</protein>
<dbReference type="NCBIfam" id="NF045837">
    <property type="entry name" value="Mplas_Cys_pep"/>
    <property type="match status" value="1"/>
</dbReference>
<organism evidence="1 2">
    <name type="scientific">Metamycoplasma hyosynoviae</name>
    <dbReference type="NCBI Taxonomy" id="29559"/>
    <lineage>
        <taxon>Bacteria</taxon>
        <taxon>Bacillati</taxon>
        <taxon>Mycoplasmatota</taxon>
        <taxon>Mycoplasmoidales</taxon>
        <taxon>Metamycoplasmataceae</taxon>
        <taxon>Metamycoplasma</taxon>
    </lineage>
</organism>